<organism evidence="10 11">
    <name type="scientific">Ajellomyces capsulatus</name>
    <name type="common">Darling's disease fungus</name>
    <name type="synonym">Histoplasma capsulatum</name>
    <dbReference type="NCBI Taxonomy" id="5037"/>
    <lineage>
        <taxon>Eukaryota</taxon>
        <taxon>Fungi</taxon>
        <taxon>Dikarya</taxon>
        <taxon>Ascomycota</taxon>
        <taxon>Pezizomycotina</taxon>
        <taxon>Eurotiomycetes</taxon>
        <taxon>Eurotiomycetidae</taxon>
        <taxon>Onygenales</taxon>
        <taxon>Ajellomycetaceae</taxon>
        <taxon>Histoplasma</taxon>
    </lineage>
</organism>
<dbReference type="PANTHER" id="PTHR11668:SF300">
    <property type="entry name" value="SERINE_THREONINE-PROTEIN PHOSPHATASE"/>
    <property type="match status" value="1"/>
</dbReference>
<dbReference type="EMBL" id="CP069109">
    <property type="protein sequence ID" value="QSS58553.1"/>
    <property type="molecule type" value="Genomic_DNA"/>
</dbReference>
<dbReference type="EC" id="3.1.3.16" evidence="2"/>
<protein>
    <recommendedName>
        <fullName evidence="2">protein-serine/threonine phosphatase</fullName>
        <ecNumber evidence="2">3.1.3.16</ecNumber>
    </recommendedName>
</protein>
<keyword evidence="6" id="KW-0464">Manganese</keyword>
<dbReference type="GO" id="GO:0004722">
    <property type="term" value="F:protein serine/threonine phosphatase activity"/>
    <property type="evidence" value="ECO:0007669"/>
    <property type="project" value="UniProtKB-EC"/>
</dbReference>
<evidence type="ECO:0000256" key="8">
    <source>
        <dbReference type="ARBA" id="ARBA00048336"/>
    </source>
</evidence>
<dbReference type="GO" id="GO:0005634">
    <property type="term" value="C:nucleus"/>
    <property type="evidence" value="ECO:0007669"/>
    <property type="project" value="TreeGrafter"/>
</dbReference>
<proteinExistence type="predicted"/>
<evidence type="ECO:0000259" key="9">
    <source>
        <dbReference type="PROSITE" id="PS00125"/>
    </source>
</evidence>
<comment type="cofactor">
    <cofactor evidence="1">
        <name>Mn(2+)</name>
        <dbReference type="ChEBI" id="CHEBI:29035"/>
    </cofactor>
</comment>
<dbReference type="GO" id="GO:0007059">
    <property type="term" value="P:chromosome segregation"/>
    <property type="evidence" value="ECO:0007669"/>
    <property type="project" value="TreeGrafter"/>
</dbReference>
<evidence type="ECO:0000256" key="3">
    <source>
        <dbReference type="ARBA" id="ARBA00022723"/>
    </source>
</evidence>
<evidence type="ECO:0000313" key="10">
    <source>
        <dbReference type="EMBL" id="QSS58553.1"/>
    </source>
</evidence>
<evidence type="ECO:0000256" key="7">
    <source>
        <dbReference type="ARBA" id="ARBA00047761"/>
    </source>
</evidence>
<keyword evidence="4" id="KW-0378">Hydrolase</keyword>
<dbReference type="AlphaFoldDB" id="A0A8A1M191"/>
<dbReference type="OrthoDB" id="1930084at2759"/>
<evidence type="ECO:0000256" key="2">
    <source>
        <dbReference type="ARBA" id="ARBA00013081"/>
    </source>
</evidence>
<reference evidence="10" key="1">
    <citation type="submission" date="2021-01" db="EMBL/GenBank/DDBJ databases">
        <title>Chromosome-level genome assembly of a human fungal pathogen reveals clustering of transcriptionally co-regulated genes.</title>
        <authorList>
            <person name="Voorhies M."/>
            <person name="Cohen S."/>
            <person name="Shea T.P."/>
            <person name="Petrus S."/>
            <person name="Munoz J.F."/>
            <person name="Poplawski S."/>
            <person name="Goldman W.E."/>
            <person name="Michael T."/>
            <person name="Cuomo C.A."/>
            <person name="Sil A."/>
            <person name="Beyhan S."/>
        </authorList>
    </citation>
    <scope>NUCLEOTIDE SEQUENCE</scope>
    <source>
        <strain evidence="10">WU24</strain>
    </source>
</reference>
<evidence type="ECO:0000256" key="6">
    <source>
        <dbReference type="ARBA" id="ARBA00023211"/>
    </source>
</evidence>
<keyword evidence="5" id="KW-0904">Protein phosphatase</keyword>
<name>A0A8A1M191_AJECA</name>
<evidence type="ECO:0000256" key="4">
    <source>
        <dbReference type="ARBA" id="ARBA00022801"/>
    </source>
</evidence>
<dbReference type="InterPro" id="IPR050341">
    <property type="entry name" value="PP1_catalytic_subunit"/>
</dbReference>
<accession>A0A8A1M191</accession>
<dbReference type="VEuPathDB" id="FungiDB:I7I51_07980"/>
<feature type="domain" description="Serine/threonine specific protein phosphatases" evidence="9">
    <location>
        <begin position="47"/>
        <end position="52"/>
    </location>
</feature>
<dbReference type="PANTHER" id="PTHR11668">
    <property type="entry name" value="SERINE/THREONINE PROTEIN PHOSPHATASE"/>
    <property type="match status" value="1"/>
</dbReference>
<dbReference type="Proteomes" id="UP000663671">
    <property type="component" value="Chromosome 2"/>
</dbReference>
<dbReference type="GO" id="GO:0007346">
    <property type="term" value="P:regulation of mitotic cell cycle"/>
    <property type="evidence" value="ECO:0007669"/>
    <property type="project" value="TreeGrafter"/>
</dbReference>
<dbReference type="InterPro" id="IPR004843">
    <property type="entry name" value="Calcineurin-like_PHP"/>
</dbReference>
<dbReference type="GO" id="GO:0005737">
    <property type="term" value="C:cytoplasm"/>
    <property type="evidence" value="ECO:0007669"/>
    <property type="project" value="TreeGrafter"/>
</dbReference>
<dbReference type="PRINTS" id="PR00114">
    <property type="entry name" value="STPHPHTASE"/>
</dbReference>
<dbReference type="Gene3D" id="3.60.21.10">
    <property type="match status" value="1"/>
</dbReference>
<comment type="catalytic activity">
    <reaction evidence="8">
        <text>O-phospho-L-threonyl-[protein] + H2O = L-threonyl-[protein] + phosphate</text>
        <dbReference type="Rhea" id="RHEA:47004"/>
        <dbReference type="Rhea" id="RHEA-COMP:11060"/>
        <dbReference type="Rhea" id="RHEA-COMP:11605"/>
        <dbReference type="ChEBI" id="CHEBI:15377"/>
        <dbReference type="ChEBI" id="CHEBI:30013"/>
        <dbReference type="ChEBI" id="CHEBI:43474"/>
        <dbReference type="ChEBI" id="CHEBI:61977"/>
        <dbReference type="EC" id="3.1.3.16"/>
    </reaction>
</comment>
<dbReference type="GO" id="GO:0046872">
    <property type="term" value="F:metal ion binding"/>
    <property type="evidence" value="ECO:0007669"/>
    <property type="project" value="UniProtKB-KW"/>
</dbReference>
<evidence type="ECO:0000256" key="1">
    <source>
        <dbReference type="ARBA" id="ARBA00001936"/>
    </source>
</evidence>
<evidence type="ECO:0000256" key="5">
    <source>
        <dbReference type="ARBA" id="ARBA00022912"/>
    </source>
</evidence>
<dbReference type="InterPro" id="IPR006186">
    <property type="entry name" value="Ser/Thr-sp_prot-phosphatase"/>
</dbReference>
<dbReference type="PROSITE" id="PS00125">
    <property type="entry name" value="SER_THR_PHOSPHATASE"/>
    <property type="match status" value="1"/>
</dbReference>
<evidence type="ECO:0000313" key="11">
    <source>
        <dbReference type="Proteomes" id="UP000663671"/>
    </source>
</evidence>
<sequence length="160" mass="18225">MHGHTAALPPPHVAAINSAVYRGKQSLETICLLLAYKIKYPENFFILRGNHECASINRIYGFYDEYSPGNMERSRRTKYTKACTEFFLYFTWKRPGFSVKAIARGEVDEEAARDVEWKAAFRAGLERARQLLLSTKAEGRTIDAIVSWPLKRSSLSSITD</sequence>
<dbReference type="Pfam" id="PF00149">
    <property type="entry name" value="Metallophos"/>
    <property type="match status" value="1"/>
</dbReference>
<dbReference type="SUPFAM" id="SSF56300">
    <property type="entry name" value="Metallo-dependent phosphatases"/>
    <property type="match status" value="1"/>
</dbReference>
<comment type="catalytic activity">
    <reaction evidence="7">
        <text>O-phospho-L-seryl-[protein] + H2O = L-seryl-[protein] + phosphate</text>
        <dbReference type="Rhea" id="RHEA:20629"/>
        <dbReference type="Rhea" id="RHEA-COMP:9863"/>
        <dbReference type="Rhea" id="RHEA-COMP:11604"/>
        <dbReference type="ChEBI" id="CHEBI:15377"/>
        <dbReference type="ChEBI" id="CHEBI:29999"/>
        <dbReference type="ChEBI" id="CHEBI:43474"/>
        <dbReference type="ChEBI" id="CHEBI:83421"/>
        <dbReference type="EC" id="3.1.3.16"/>
    </reaction>
</comment>
<gene>
    <name evidence="10" type="ORF">I7I51_07980</name>
</gene>
<keyword evidence="3" id="KW-0479">Metal-binding</keyword>
<dbReference type="InterPro" id="IPR029052">
    <property type="entry name" value="Metallo-depent_PP-like"/>
</dbReference>